<dbReference type="InterPro" id="IPR047952">
    <property type="entry name" value="Transpos_IS4"/>
</dbReference>
<dbReference type="NCBIfam" id="NF033592">
    <property type="entry name" value="transpos_IS4_1"/>
    <property type="match status" value="1"/>
</dbReference>
<dbReference type="GO" id="GO:0006313">
    <property type="term" value="P:DNA transposition"/>
    <property type="evidence" value="ECO:0007669"/>
    <property type="project" value="InterPro"/>
</dbReference>
<dbReference type="GO" id="GO:0004803">
    <property type="term" value="F:transposase activity"/>
    <property type="evidence" value="ECO:0007669"/>
    <property type="project" value="InterPro"/>
</dbReference>
<dbReference type="Gene3D" id="3.90.350.10">
    <property type="entry name" value="Transposase Inhibitor Protein From Tn5, Chain A, domain 1"/>
    <property type="match status" value="1"/>
</dbReference>
<reference evidence="6" key="1">
    <citation type="submission" date="2020-05" db="EMBL/GenBank/DDBJ databases">
        <authorList>
            <person name="Brown S."/>
            <person name="Huntemann M."/>
            <person name="Clum A."/>
            <person name="Spunde A."/>
            <person name="Palaniappan K."/>
            <person name="Ritter S."/>
            <person name="Mikhailova N."/>
            <person name="Chen I.-M."/>
            <person name="Stamatis D."/>
            <person name="Reddy T."/>
            <person name="O'Malley R."/>
            <person name="Daum C."/>
            <person name="Shapiro N."/>
            <person name="Ivanova N."/>
            <person name="Kyrpides N."/>
            <person name="Woyke T."/>
        </authorList>
    </citation>
    <scope>NUCLEOTIDE SEQUENCE</scope>
    <source>
        <strain evidence="6">DJ080</strain>
    </source>
</reference>
<sequence length="442" mass="52439">MMKAYDRILETFQKLDTPRIKQVGRLENKDFTRDRKMPFNDIMRYILSQKGKTTTMEINNYFKEINKREDRVTKQAFCKQRCRLNPKVFIQLNHEYIESFYKNSDYKTYKEYILTAIDGTILEIPNTKELQLEYQCQSAKGEHVRKSARAKVSGVYDLENNIMIDSVIDKYTTSERSLAKKNIETLFKLLGDDKKVITIFDRGYISIEMLIFLMELPIFYIFRLQSGTYEDEKSLMNNDDEIINIEINKSRLKKINDKDIKDKAKQIGNINVRMVRITLSTGEDEYLLTNIPHDEIGTSEIGLLYFKRWGIETSYDVIKNKLCIENISGKKKVIVEQDFHAQMLLFNMIEDLKNDANKELETNKNSELKYEYKINVNILIGTFREYIIKIAIEENSAKRKRMYEYMLEEIMENLVPIRIGRQFPRSPYRGRNKNKLNIRRNS</sequence>
<dbReference type="GO" id="GO:0003677">
    <property type="term" value="F:DNA binding"/>
    <property type="evidence" value="ECO:0007669"/>
    <property type="project" value="UniProtKB-KW"/>
</dbReference>
<feature type="domain" description="Transposase IS4-like" evidence="5">
    <location>
        <begin position="112"/>
        <end position="348"/>
    </location>
</feature>
<keyword evidence="4" id="KW-0233">DNA recombination</keyword>
<dbReference type="InterPro" id="IPR002559">
    <property type="entry name" value="Transposase_11"/>
</dbReference>
<name>A0AAX0B8U6_CLOBE</name>
<protein>
    <recommendedName>
        <fullName evidence="5">Transposase IS4-like domain-containing protein</fullName>
    </recommendedName>
</protein>
<dbReference type="RefSeq" id="WP_173711703.1">
    <property type="nucleotide sequence ID" value="NZ_JABSWW010000001.1"/>
</dbReference>
<keyword evidence="3" id="KW-0238">DNA-binding</keyword>
<proteinExistence type="inferred from homology"/>
<dbReference type="InterPro" id="IPR012337">
    <property type="entry name" value="RNaseH-like_sf"/>
</dbReference>
<gene>
    <name evidence="6" type="ORF">B0H41_004542</name>
</gene>
<dbReference type="EMBL" id="JABSWW010000001">
    <property type="protein sequence ID" value="NRT90863.1"/>
    <property type="molecule type" value="Genomic_DNA"/>
</dbReference>
<evidence type="ECO:0000313" key="7">
    <source>
        <dbReference type="Proteomes" id="UP001193748"/>
    </source>
</evidence>
<dbReference type="Proteomes" id="UP001193748">
    <property type="component" value="Unassembled WGS sequence"/>
</dbReference>
<dbReference type="SUPFAM" id="SSF53098">
    <property type="entry name" value="Ribonuclease H-like"/>
    <property type="match status" value="1"/>
</dbReference>
<evidence type="ECO:0000256" key="1">
    <source>
        <dbReference type="ARBA" id="ARBA00010075"/>
    </source>
</evidence>
<keyword evidence="2" id="KW-0815">Transposition</keyword>
<evidence type="ECO:0000313" key="6">
    <source>
        <dbReference type="EMBL" id="NRT90863.1"/>
    </source>
</evidence>
<dbReference type="Pfam" id="PF01609">
    <property type="entry name" value="DDE_Tnp_1"/>
    <property type="match status" value="1"/>
</dbReference>
<reference evidence="6" key="2">
    <citation type="journal article" date="2022" name="Nat. Biotechnol.">
        <title>Carbon-negative production of acetone and isopropanol by gas fermentation at industrial pilot scale.</title>
        <authorList>
            <person name="Liew F.E."/>
            <person name="Nogle R."/>
            <person name="Abdalla T."/>
            <person name="Rasor B.J."/>
            <person name="Canter C."/>
            <person name="Jensen R.O."/>
            <person name="Wang L."/>
            <person name="Strutz J."/>
            <person name="Chirania P."/>
            <person name="De Tissera S."/>
            <person name="Mueller A.P."/>
            <person name="Ruan Z."/>
            <person name="Gao A."/>
            <person name="Tran L."/>
            <person name="Engle N.L."/>
            <person name="Bromley J.C."/>
            <person name="Daniell J."/>
            <person name="Conrado R."/>
            <person name="Tschaplinski T.J."/>
            <person name="Giannone R.J."/>
            <person name="Hettich R.L."/>
            <person name="Karim A.S."/>
            <person name="Simpson S.D."/>
            <person name="Brown S.D."/>
            <person name="Leang C."/>
            <person name="Jewett M.C."/>
            <person name="Kopke M."/>
        </authorList>
    </citation>
    <scope>NUCLEOTIDE SEQUENCE</scope>
    <source>
        <strain evidence="6">DJ080</strain>
    </source>
</reference>
<evidence type="ECO:0000256" key="2">
    <source>
        <dbReference type="ARBA" id="ARBA00022578"/>
    </source>
</evidence>
<evidence type="ECO:0000256" key="4">
    <source>
        <dbReference type="ARBA" id="ARBA00023172"/>
    </source>
</evidence>
<accession>A0AAX0B8U6</accession>
<comment type="caution">
    <text evidence="6">The sequence shown here is derived from an EMBL/GenBank/DDBJ whole genome shotgun (WGS) entry which is preliminary data.</text>
</comment>
<organism evidence="6 7">
    <name type="scientific">Clostridium beijerinckii</name>
    <name type="common">Clostridium MP</name>
    <dbReference type="NCBI Taxonomy" id="1520"/>
    <lineage>
        <taxon>Bacteria</taxon>
        <taxon>Bacillati</taxon>
        <taxon>Bacillota</taxon>
        <taxon>Clostridia</taxon>
        <taxon>Eubacteriales</taxon>
        <taxon>Clostridiaceae</taxon>
        <taxon>Clostridium</taxon>
    </lineage>
</organism>
<dbReference type="PANTHER" id="PTHR33258:SF1">
    <property type="entry name" value="TRANSPOSASE INSL FOR INSERTION SEQUENCE ELEMENT IS186A-RELATED"/>
    <property type="match status" value="1"/>
</dbReference>
<evidence type="ECO:0000259" key="5">
    <source>
        <dbReference type="Pfam" id="PF01609"/>
    </source>
</evidence>
<comment type="similarity">
    <text evidence="1">Belongs to the transposase 11 family.</text>
</comment>
<dbReference type="PANTHER" id="PTHR33258">
    <property type="entry name" value="TRANSPOSASE INSL FOR INSERTION SEQUENCE ELEMENT IS186A-RELATED"/>
    <property type="match status" value="1"/>
</dbReference>
<dbReference type="AlphaFoldDB" id="A0AAX0B8U6"/>
<evidence type="ECO:0000256" key="3">
    <source>
        <dbReference type="ARBA" id="ARBA00023125"/>
    </source>
</evidence>